<dbReference type="EMBL" id="JAMCCK010000176">
    <property type="protein sequence ID" value="MCL3999163.1"/>
    <property type="molecule type" value="Genomic_DNA"/>
</dbReference>
<dbReference type="InterPro" id="IPR000209">
    <property type="entry name" value="Peptidase_S8/S53_dom"/>
</dbReference>
<comment type="similarity">
    <text evidence="1 5">Belongs to the peptidase S8 family.</text>
</comment>
<keyword evidence="7" id="KW-0812">Transmembrane</keyword>
<dbReference type="Proteomes" id="UP001202052">
    <property type="component" value="Unassembled WGS sequence"/>
</dbReference>
<keyword evidence="4" id="KW-0720">Serine protease</keyword>
<evidence type="ECO:0000256" key="6">
    <source>
        <dbReference type="SAM" id="MobiDB-lite"/>
    </source>
</evidence>
<keyword evidence="11" id="KW-1185">Reference proteome</keyword>
<feature type="domain" description="Peptidase S8/S53" evidence="9">
    <location>
        <begin position="50"/>
        <end position="311"/>
    </location>
</feature>
<proteinExistence type="inferred from homology"/>
<comment type="caution">
    <text evidence="10">The sequence shown here is derived from an EMBL/GenBank/DDBJ whole genome shotgun (WGS) entry which is preliminary data.</text>
</comment>
<keyword evidence="7" id="KW-0472">Membrane</keyword>
<name>A0ABT0P8F1_9ACTN</name>
<evidence type="ECO:0000256" key="4">
    <source>
        <dbReference type="ARBA" id="ARBA00022825"/>
    </source>
</evidence>
<protein>
    <submittedName>
        <fullName evidence="10">S8 family serine peptidase</fullName>
    </submittedName>
</protein>
<dbReference type="SUPFAM" id="SSF52743">
    <property type="entry name" value="Subtilisin-like"/>
    <property type="match status" value="1"/>
</dbReference>
<feature type="signal peptide" evidence="8">
    <location>
        <begin position="1"/>
        <end position="26"/>
    </location>
</feature>
<keyword evidence="3" id="KW-0378">Hydrolase</keyword>
<evidence type="ECO:0000256" key="5">
    <source>
        <dbReference type="PROSITE-ProRule" id="PRU01240"/>
    </source>
</evidence>
<evidence type="ECO:0000313" key="10">
    <source>
        <dbReference type="EMBL" id="MCL3999163.1"/>
    </source>
</evidence>
<dbReference type="PROSITE" id="PS51892">
    <property type="entry name" value="SUBTILASE"/>
    <property type="match status" value="1"/>
</dbReference>
<dbReference type="Gene3D" id="3.40.50.200">
    <property type="entry name" value="Peptidase S8/S53 domain"/>
    <property type="match status" value="1"/>
</dbReference>
<evidence type="ECO:0000256" key="7">
    <source>
        <dbReference type="SAM" id="Phobius"/>
    </source>
</evidence>
<keyword evidence="2" id="KW-0645">Protease</keyword>
<gene>
    <name evidence="10" type="ORF">M4438_37720</name>
</gene>
<evidence type="ECO:0000313" key="11">
    <source>
        <dbReference type="Proteomes" id="UP001202052"/>
    </source>
</evidence>
<comment type="caution">
    <text evidence="5">Lacks conserved residue(s) required for the propagation of feature annotation.</text>
</comment>
<evidence type="ECO:0000256" key="3">
    <source>
        <dbReference type="ARBA" id="ARBA00022801"/>
    </source>
</evidence>
<feature type="region of interest" description="Disordered" evidence="6">
    <location>
        <begin position="323"/>
        <end position="371"/>
    </location>
</feature>
<organism evidence="10 11">
    <name type="scientific">Streptomyces lavenduligriseus</name>
    <dbReference type="NCBI Taxonomy" id="67315"/>
    <lineage>
        <taxon>Bacteria</taxon>
        <taxon>Bacillati</taxon>
        <taxon>Actinomycetota</taxon>
        <taxon>Actinomycetes</taxon>
        <taxon>Kitasatosporales</taxon>
        <taxon>Streptomycetaceae</taxon>
        <taxon>Streptomyces</taxon>
    </lineage>
</organism>
<feature type="transmembrane region" description="Helical" evidence="7">
    <location>
        <begin position="375"/>
        <end position="398"/>
    </location>
</feature>
<evidence type="ECO:0000256" key="1">
    <source>
        <dbReference type="ARBA" id="ARBA00011073"/>
    </source>
</evidence>
<evidence type="ECO:0000256" key="2">
    <source>
        <dbReference type="ARBA" id="ARBA00022670"/>
    </source>
</evidence>
<keyword evidence="7" id="KW-1133">Transmembrane helix</keyword>
<evidence type="ECO:0000256" key="8">
    <source>
        <dbReference type="SAM" id="SignalP"/>
    </source>
</evidence>
<feature type="chain" id="PRO_5047017983" evidence="8">
    <location>
        <begin position="27"/>
        <end position="403"/>
    </location>
</feature>
<accession>A0ABT0P8F1</accession>
<dbReference type="InterPro" id="IPR050131">
    <property type="entry name" value="Peptidase_S8_subtilisin-like"/>
</dbReference>
<dbReference type="PRINTS" id="PR00723">
    <property type="entry name" value="SUBTILISIN"/>
</dbReference>
<dbReference type="InterPro" id="IPR015500">
    <property type="entry name" value="Peptidase_S8_subtilisin-rel"/>
</dbReference>
<evidence type="ECO:0000259" key="9">
    <source>
        <dbReference type="Pfam" id="PF00082"/>
    </source>
</evidence>
<dbReference type="InterPro" id="IPR036852">
    <property type="entry name" value="Peptidase_S8/S53_dom_sf"/>
</dbReference>
<feature type="compositionally biased region" description="Low complexity" evidence="6">
    <location>
        <begin position="344"/>
        <end position="371"/>
    </location>
</feature>
<dbReference type="PANTHER" id="PTHR43806">
    <property type="entry name" value="PEPTIDASE S8"/>
    <property type="match status" value="1"/>
</dbReference>
<keyword evidence="8" id="KW-0732">Signal</keyword>
<sequence length="403" mass="41308">MYRAVLSSLATAALLVAAGPAPLASAAGAAPRQWYLDAMGADEIWKASTGKGIKVAVIGTGVNPETPSLRGQVLPGKDALVAHGLVSGDVTDTRDTTGAGTTAAELIAGTGHGGGLKGLAPGAKIIPIRVPPVGHDELPDPNYPLSTAIKVAVDAGAQVIDITVGNQYVIGSDYDHQALEYAVKKGVLMFAGVGDNAKEGNKPQYPAAYGEVVGVTAIDRTGTVTPTSQYGDYVDIAAPGADIPRWCDTSFRRYCAHGGGTAAASALVSAQAALVWSKHRDWTAAQVLRVLEDTAVRDWPVDTPSKYLGYGAARARQVVVLERGRPGPPDPNTPPLYVHPLPAAPGSTPTPKPSKTSAEPPSPAAKAGSQHDSGLPLMGIAIGAAAILVLGGALWASLRRRAR</sequence>
<reference evidence="10 11" key="1">
    <citation type="submission" date="2022-05" db="EMBL/GenBank/DDBJ databases">
        <title>Genome Resource of Streptomyces lavenduligriseus GA1-1, a Strain with Broad-Spectrum Antifungal Activity against Phytopathogenic Fungi.</title>
        <authorList>
            <person name="Qi D."/>
        </authorList>
    </citation>
    <scope>NUCLEOTIDE SEQUENCE [LARGE SCALE GENOMIC DNA]</scope>
    <source>
        <strain evidence="10 11">GA1-1</strain>
    </source>
</reference>
<dbReference type="Pfam" id="PF00082">
    <property type="entry name" value="Peptidase_S8"/>
    <property type="match status" value="1"/>
</dbReference>
<dbReference type="PANTHER" id="PTHR43806:SF11">
    <property type="entry name" value="CEREVISIN-RELATED"/>
    <property type="match status" value="1"/>
</dbReference>